<evidence type="ECO:0008006" key="4">
    <source>
        <dbReference type="Google" id="ProtNLM"/>
    </source>
</evidence>
<dbReference type="Proteomes" id="UP001432027">
    <property type="component" value="Unassembled WGS sequence"/>
</dbReference>
<feature type="transmembrane region" description="Helical" evidence="1">
    <location>
        <begin position="113"/>
        <end position="135"/>
    </location>
</feature>
<keyword evidence="1" id="KW-0472">Membrane</keyword>
<reference evidence="2" key="1">
    <citation type="submission" date="2023-10" db="EMBL/GenBank/DDBJ databases">
        <title>Genome assembly of Pristionchus species.</title>
        <authorList>
            <person name="Yoshida K."/>
            <person name="Sommer R.J."/>
        </authorList>
    </citation>
    <scope>NUCLEOTIDE SEQUENCE</scope>
    <source>
        <strain evidence="2">RS0144</strain>
    </source>
</reference>
<evidence type="ECO:0000256" key="1">
    <source>
        <dbReference type="SAM" id="Phobius"/>
    </source>
</evidence>
<feature type="transmembrane region" description="Helical" evidence="1">
    <location>
        <begin position="20"/>
        <end position="37"/>
    </location>
</feature>
<gene>
    <name evidence="2" type="ORF">PENTCL1PPCAC_15563</name>
</gene>
<accession>A0AAV5TGP6</accession>
<dbReference type="InterPro" id="IPR019429">
    <property type="entry name" value="7TM_GPCR_serpentine_rcpt_Sri"/>
</dbReference>
<keyword evidence="1" id="KW-0812">Transmembrane</keyword>
<dbReference type="EMBL" id="BTSX01000004">
    <property type="protein sequence ID" value="GMS93388.1"/>
    <property type="molecule type" value="Genomic_DNA"/>
</dbReference>
<protein>
    <recommendedName>
        <fullName evidence="4">G protein-coupled receptor</fullName>
    </recommendedName>
</protein>
<feature type="non-terminal residue" evidence="2">
    <location>
        <position position="177"/>
    </location>
</feature>
<evidence type="ECO:0000313" key="3">
    <source>
        <dbReference type="Proteomes" id="UP001432027"/>
    </source>
</evidence>
<evidence type="ECO:0000313" key="2">
    <source>
        <dbReference type="EMBL" id="GMS93388.1"/>
    </source>
</evidence>
<sequence length="177" mass="19982">SMEIYLSLELQDLILSYQRSLFIFTSLLNVVSMYCMLKQTSPNQAGIRGYILYIQKIIVIMSSVYLDLLFSPIPAFPAIARYCTGPLCTAGIRPHSLLTIHSHSSNRRVRNSLAVLFIQIAVPLGFIVIPALFLMTSLACECIPYHVTLPAFCVLTQHPLFHNLCLLTVTPTYRRFI</sequence>
<comment type="caution">
    <text evidence="2">The sequence shown here is derived from an EMBL/GenBank/DDBJ whole genome shotgun (WGS) entry which is preliminary data.</text>
</comment>
<dbReference type="Pfam" id="PF10327">
    <property type="entry name" value="7TM_GPCR_Sri"/>
    <property type="match status" value="1"/>
</dbReference>
<feature type="non-terminal residue" evidence="2">
    <location>
        <position position="1"/>
    </location>
</feature>
<proteinExistence type="predicted"/>
<keyword evidence="1" id="KW-1133">Transmembrane helix</keyword>
<keyword evidence="3" id="KW-1185">Reference proteome</keyword>
<dbReference type="PANTHER" id="PTHR22941:SF26">
    <property type="entry name" value="SERPENTINE RECEPTOR, CLASS H"/>
    <property type="match status" value="1"/>
</dbReference>
<dbReference type="AlphaFoldDB" id="A0AAV5TGP6"/>
<dbReference type="PANTHER" id="PTHR22941">
    <property type="entry name" value="SERPENTINE RECEPTOR"/>
    <property type="match status" value="1"/>
</dbReference>
<dbReference type="InterPro" id="IPR053220">
    <property type="entry name" value="Nematode_rcpt-like_serp_H"/>
</dbReference>
<name>A0AAV5TGP6_9BILA</name>
<organism evidence="2 3">
    <name type="scientific">Pristionchus entomophagus</name>
    <dbReference type="NCBI Taxonomy" id="358040"/>
    <lineage>
        <taxon>Eukaryota</taxon>
        <taxon>Metazoa</taxon>
        <taxon>Ecdysozoa</taxon>
        <taxon>Nematoda</taxon>
        <taxon>Chromadorea</taxon>
        <taxon>Rhabditida</taxon>
        <taxon>Rhabditina</taxon>
        <taxon>Diplogasteromorpha</taxon>
        <taxon>Diplogasteroidea</taxon>
        <taxon>Neodiplogasteridae</taxon>
        <taxon>Pristionchus</taxon>
    </lineage>
</organism>